<feature type="transmembrane region" description="Helical" evidence="11">
    <location>
        <begin position="80"/>
        <end position="103"/>
    </location>
</feature>
<feature type="transmembrane region" description="Helical" evidence="11">
    <location>
        <begin position="140"/>
        <end position="162"/>
    </location>
</feature>
<evidence type="ECO:0000256" key="10">
    <source>
        <dbReference type="ARBA" id="ARBA00023303"/>
    </source>
</evidence>
<dbReference type="OrthoDB" id="8890589at2759"/>
<accession>A0A183EFK5</accession>
<keyword evidence="5 11" id="KW-0812">Transmembrane</keyword>
<dbReference type="InterPro" id="IPR038050">
    <property type="entry name" value="Neuro_actylchol_rec"/>
</dbReference>
<dbReference type="WBParaSite" id="GPUH_0001977101-mRNA-1">
    <property type="protein sequence ID" value="GPUH_0001977101-mRNA-1"/>
    <property type="gene ID" value="GPUH_0001977101"/>
</dbReference>
<dbReference type="GO" id="GO:0005230">
    <property type="term" value="F:extracellular ligand-gated monoatomic ion channel activity"/>
    <property type="evidence" value="ECO:0007669"/>
    <property type="project" value="InterPro"/>
</dbReference>
<evidence type="ECO:0000256" key="6">
    <source>
        <dbReference type="ARBA" id="ARBA00022729"/>
    </source>
</evidence>
<evidence type="ECO:0000256" key="9">
    <source>
        <dbReference type="ARBA" id="ARBA00023136"/>
    </source>
</evidence>
<dbReference type="Proteomes" id="UP000271098">
    <property type="component" value="Unassembled WGS sequence"/>
</dbReference>
<dbReference type="GO" id="GO:0004888">
    <property type="term" value="F:transmembrane signaling receptor activity"/>
    <property type="evidence" value="ECO:0007669"/>
    <property type="project" value="InterPro"/>
</dbReference>
<dbReference type="Pfam" id="PF02931">
    <property type="entry name" value="Neur_chan_LBD"/>
    <property type="match status" value="1"/>
</dbReference>
<evidence type="ECO:0000256" key="8">
    <source>
        <dbReference type="ARBA" id="ARBA00023065"/>
    </source>
</evidence>
<keyword evidence="9 11" id="KW-0472">Membrane</keyword>
<dbReference type="EMBL" id="UYRT01089064">
    <property type="protein sequence ID" value="VDN34484.1"/>
    <property type="molecule type" value="Genomic_DNA"/>
</dbReference>
<evidence type="ECO:0000256" key="3">
    <source>
        <dbReference type="ARBA" id="ARBA00022448"/>
    </source>
</evidence>
<feature type="domain" description="Neurotransmitter-gated ion-channel ligand-binding" evidence="12">
    <location>
        <begin position="1"/>
        <end position="79"/>
    </location>
</feature>
<feature type="transmembrane region" description="Helical" evidence="11">
    <location>
        <begin position="115"/>
        <end position="134"/>
    </location>
</feature>
<dbReference type="PANTHER" id="PTHR18945">
    <property type="entry name" value="NEUROTRANSMITTER GATED ION CHANNEL"/>
    <property type="match status" value="1"/>
</dbReference>
<dbReference type="InterPro" id="IPR006201">
    <property type="entry name" value="Neur_channel"/>
</dbReference>
<keyword evidence="7 11" id="KW-1133">Transmembrane helix</keyword>
<evidence type="ECO:0000256" key="11">
    <source>
        <dbReference type="SAM" id="Phobius"/>
    </source>
</evidence>
<evidence type="ECO:0000313" key="15">
    <source>
        <dbReference type="Proteomes" id="UP000271098"/>
    </source>
</evidence>
<keyword evidence="8" id="KW-0406">Ion transport</keyword>
<dbReference type="InterPro" id="IPR036734">
    <property type="entry name" value="Neur_chan_lig-bd_sf"/>
</dbReference>
<sequence>MDLTKFPMDSISCMLTFESYNYNIDEVRMKWNEPHAVLMFKDIELPDFTLVNYTTSVIEAKYAAGLWDELTVSFTFKRRYGWYILQGYIPTYLTIFISWIPFYMSPRAMPARTMIGVNSLLAMTFQFGNIIRNLPRAIDVWVLSGMTFIFASLIELAMIGFMSRYEGRADVRLKQMRKKVKF</sequence>
<dbReference type="CDD" id="cd19049">
    <property type="entry name" value="LGIC_TM_anion"/>
    <property type="match status" value="1"/>
</dbReference>
<dbReference type="InterPro" id="IPR006202">
    <property type="entry name" value="Neur_chan_lig-bd"/>
</dbReference>
<evidence type="ECO:0000259" key="13">
    <source>
        <dbReference type="Pfam" id="PF02932"/>
    </source>
</evidence>
<evidence type="ECO:0000256" key="5">
    <source>
        <dbReference type="ARBA" id="ARBA00022692"/>
    </source>
</evidence>
<organism evidence="16">
    <name type="scientific">Gongylonema pulchrum</name>
    <dbReference type="NCBI Taxonomy" id="637853"/>
    <lineage>
        <taxon>Eukaryota</taxon>
        <taxon>Metazoa</taxon>
        <taxon>Ecdysozoa</taxon>
        <taxon>Nematoda</taxon>
        <taxon>Chromadorea</taxon>
        <taxon>Rhabditida</taxon>
        <taxon>Spirurina</taxon>
        <taxon>Spiruromorpha</taxon>
        <taxon>Spiruroidea</taxon>
        <taxon>Gongylonematidae</taxon>
        <taxon>Gongylonema</taxon>
    </lineage>
</organism>
<proteinExistence type="predicted"/>
<keyword evidence="6" id="KW-0732">Signal</keyword>
<keyword evidence="10" id="KW-0407">Ion channel</keyword>
<keyword evidence="4" id="KW-1003">Cell membrane</keyword>
<gene>
    <name evidence="14" type="ORF">GPUH_LOCUS19748</name>
</gene>
<name>A0A183EFK5_9BILA</name>
<dbReference type="InterPro" id="IPR006028">
    <property type="entry name" value="GABAA/Glycine_rcpt"/>
</dbReference>
<dbReference type="SUPFAM" id="SSF90112">
    <property type="entry name" value="Neurotransmitter-gated ion-channel transmembrane pore"/>
    <property type="match status" value="1"/>
</dbReference>
<evidence type="ECO:0000256" key="4">
    <source>
        <dbReference type="ARBA" id="ARBA00022475"/>
    </source>
</evidence>
<dbReference type="InterPro" id="IPR036719">
    <property type="entry name" value="Neuro-gated_channel_TM_sf"/>
</dbReference>
<evidence type="ECO:0000256" key="2">
    <source>
        <dbReference type="ARBA" id="ARBA00004236"/>
    </source>
</evidence>
<protein>
    <submittedName>
        <fullName evidence="16">Neur_chan_LBD domain-containing protein</fullName>
    </submittedName>
</protein>
<dbReference type="GO" id="GO:0005886">
    <property type="term" value="C:plasma membrane"/>
    <property type="evidence" value="ECO:0007669"/>
    <property type="project" value="UniProtKB-SubCell"/>
</dbReference>
<dbReference type="InterPro" id="IPR006029">
    <property type="entry name" value="Neurotrans-gated_channel_TM"/>
</dbReference>
<comment type="subcellular location">
    <subcellularLocation>
        <location evidence="2">Cell membrane</location>
    </subcellularLocation>
    <subcellularLocation>
        <location evidence="1">Membrane</location>
        <topology evidence="1">Multi-pass membrane protein</topology>
    </subcellularLocation>
</comment>
<keyword evidence="3" id="KW-0813">Transport</keyword>
<reference evidence="16" key="1">
    <citation type="submission" date="2016-06" db="UniProtKB">
        <authorList>
            <consortium name="WormBaseParasite"/>
        </authorList>
    </citation>
    <scope>IDENTIFICATION</scope>
</reference>
<keyword evidence="15" id="KW-1185">Reference proteome</keyword>
<evidence type="ECO:0000259" key="12">
    <source>
        <dbReference type="Pfam" id="PF02931"/>
    </source>
</evidence>
<dbReference type="PRINTS" id="PR00253">
    <property type="entry name" value="GABAARECEPTR"/>
</dbReference>
<reference evidence="14 15" key="2">
    <citation type="submission" date="2018-11" db="EMBL/GenBank/DDBJ databases">
        <authorList>
            <consortium name="Pathogen Informatics"/>
        </authorList>
    </citation>
    <scope>NUCLEOTIDE SEQUENCE [LARGE SCALE GENOMIC DNA]</scope>
</reference>
<dbReference type="Gene3D" id="1.20.58.390">
    <property type="entry name" value="Neurotransmitter-gated ion-channel transmembrane domain"/>
    <property type="match status" value="1"/>
</dbReference>
<dbReference type="AlphaFoldDB" id="A0A183EFK5"/>
<dbReference type="Pfam" id="PF02932">
    <property type="entry name" value="Neur_chan_memb"/>
    <property type="match status" value="1"/>
</dbReference>
<evidence type="ECO:0000256" key="7">
    <source>
        <dbReference type="ARBA" id="ARBA00022989"/>
    </source>
</evidence>
<evidence type="ECO:0000313" key="16">
    <source>
        <dbReference type="WBParaSite" id="GPUH_0001977101-mRNA-1"/>
    </source>
</evidence>
<feature type="domain" description="Neurotransmitter-gated ion-channel transmembrane" evidence="13">
    <location>
        <begin position="88"/>
        <end position="167"/>
    </location>
</feature>
<evidence type="ECO:0000313" key="14">
    <source>
        <dbReference type="EMBL" id="VDN34484.1"/>
    </source>
</evidence>
<evidence type="ECO:0000256" key="1">
    <source>
        <dbReference type="ARBA" id="ARBA00004141"/>
    </source>
</evidence>
<dbReference type="Gene3D" id="2.70.170.10">
    <property type="entry name" value="Neurotransmitter-gated ion-channel ligand-binding domain"/>
    <property type="match status" value="1"/>
</dbReference>
<dbReference type="SUPFAM" id="SSF63712">
    <property type="entry name" value="Nicotinic receptor ligand binding domain-like"/>
    <property type="match status" value="1"/>
</dbReference>